<gene>
    <name evidence="2" type="ORF">U9M48_023382</name>
</gene>
<accession>A0AAQ3WV24</accession>
<dbReference type="InterPro" id="IPR036397">
    <property type="entry name" value="RNaseH_sf"/>
</dbReference>
<dbReference type="Gene3D" id="1.10.340.70">
    <property type="match status" value="1"/>
</dbReference>
<dbReference type="PANTHER" id="PTHR45835">
    <property type="entry name" value="YALI0A06105P"/>
    <property type="match status" value="1"/>
</dbReference>
<dbReference type="Proteomes" id="UP001341281">
    <property type="component" value="Chromosome 05"/>
</dbReference>
<dbReference type="InterPro" id="IPR056924">
    <property type="entry name" value="SH3_Tf2-1"/>
</dbReference>
<sequence length="440" mass="51455">MAFIHEGMDEKKRACFTLDDQGVLWFRNRLVVPKDMELRKRVLDEAHMSMFTMYPGSNKMYQDLKQKFWWTRMKREIAKYVSECDVCQRIKADHLKPAGMLQPLEVPAWKWENIHMDFIVGLPPTQKGYDSIWVVIDRFTKASHFLPVKTTYRAKQYAELYISRIVALHGVPLTITSDRGSLFVSRFWEHLQTALGTTLIHSSAYHPQTSGQVERREFAYNNGYRKSLEMAPFEALYGRRCRTPLNWSKPGERVTFGPDLVSQAEKQVKLIHSNLKRAQSRQKSYSDKRRRPLVFEVDDHVYLRVSPMKGVHRFGVKGKLAPRYVGPFKITEQCGPVAYRLELPPHLATVHDVFHVSQLKKCLRVPKEAVDTSQIQIEPDLTYEERPIKILDQKQRATRRKAINFYKVQWSNHSEEATWEQEEYLQTKYPGFLSATTNEG</sequence>
<dbReference type="InterPro" id="IPR012337">
    <property type="entry name" value="RNaseH-like_sf"/>
</dbReference>
<evidence type="ECO:0000313" key="3">
    <source>
        <dbReference type="Proteomes" id="UP001341281"/>
    </source>
</evidence>
<dbReference type="InterPro" id="IPR041588">
    <property type="entry name" value="Integrase_H2C2"/>
</dbReference>
<evidence type="ECO:0000259" key="1">
    <source>
        <dbReference type="PROSITE" id="PS50994"/>
    </source>
</evidence>
<dbReference type="GO" id="GO:0003676">
    <property type="term" value="F:nucleic acid binding"/>
    <property type="evidence" value="ECO:0007669"/>
    <property type="project" value="InterPro"/>
</dbReference>
<dbReference type="EMBL" id="CP144749">
    <property type="protein sequence ID" value="WVZ75312.1"/>
    <property type="molecule type" value="Genomic_DNA"/>
</dbReference>
<evidence type="ECO:0000313" key="2">
    <source>
        <dbReference type="EMBL" id="WVZ75312.1"/>
    </source>
</evidence>
<dbReference type="SUPFAM" id="SSF54160">
    <property type="entry name" value="Chromo domain-like"/>
    <property type="match status" value="1"/>
</dbReference>
<dbReference type="Pfam" id="PF17921">
    <property type="entry name" value="Integrase_H2C2"/>
    <property type="match status" value="1"/>
</dbReference>
<reference evidence="2 3" key="1">
    <citation type="submission" date="2024-02" db="EMBL/GenBank/DDBJ databases">
        <title>High-quality chromosome-scale genome assembly of Pensacola bahiagrass (Paspalum notatum Flugge var. saurae).</title>
        <authorList>
            <person name="Vega J.M."/>
            <person name="Podio M."/>
            <person name="Orjuela J."/>
            <person name="Siena L.A."/>
            <person name="Pessino S.C."/>
            <person name="Combes M.C."/>
            <person name="Mariac C."/>
            <person name="Albertini E."/>
            <person name="Pupilli F."/>
            <person name="Ortiz J.P.A."/>
            <person name="Leblanc O."/>
        </authorList>
    </citation>
    <scope>NUCLEOTIDE SEQUENCE [LARGE SCALE GENOMIC DNA]</scope>
    <source>
        <strain evidence="2">R1</strain>
        <tissue evidence="2">Leaf</tissue>
    </source>
</reference>
<dbReference type="InterPro" id="IPR001584">
    <property type="entry name" value="Integrase_cat-core"/>
</dbReference>
<keyword evidence="3" id="KW-1185">Reference proteome</keyword>
<proteinExistence type="predicted"/>
<dbReference type="PROSITE" id="PS50994">
    <property type="entry name" value="INTEGRASE"/>
    <property type="match status" value="1"/>
</dbReference>
<dbReference type="FunFam" id="1.10.340.70:FF:000001">
    <property type="entry name" value="Retrovirus-related Pol polyprotein from transposon gypsy-like Protein"/>
    <property type="match status" value="1"/>
</dbReference>
<feature type="domain" description="Integrase catalytic" evidence="1">
    <location>
        <begin position="103"/>
        <end position="300"/>
    </location>
</feature>
<dbReference type="GO" id="GO:0015074">
    <property type="term" value="P:DNA integration"/>
    <property type="evidence" value="ECO:0007669"/>
    <property type="project" value="InterPro"/>
</dbReference>
<name>A0AAQ3WV24_PASNO</name>
<dbReference type="Pfam" id="PF24626">
    <property type="entry name" value="SH3_Tf2-1"/>
    <property type="match status" value="1"/>
</dbReference>
<dbReference type="SUPFAM" id="SSF53098">
    <property type="entry name" value="Ribonuclease H-like"/>
    <property type="match status" value="1"/>
</dbReference>
<dbReference type="AlphaFoldDB" id="A0AAQ3WV24"/>
<dbReference type="PANTHER" id="PTHR45835:SF99">
    <property type="entry name" value="CHROMO DOMAIN-CONTAINING PROTEIN-RELATED"/>
    <property type="match status" value="1"/>
</dbReference>
<dbReference type="Gene3D" id="3.30.420.10">
    <property type="entry name" value="Ribonuclease H-like superfamily/Ribonuclease H"/>
    <property type="match status" value="1"/>
</dbReference>
<protein>
    <recommendedName>
        <fullName evidence="1">Integrase catalytic domain-containing protein</fullName>
    </recommendedName>
</protein>
<dbReference type="InterPro" id="IPR016197">
    <property type="entry name" value="Chromo-like_dom_sf"/>
</dbReference>
<organism evidence="2 3">
    <name type="scientific">Paspalum notatum var. saurae</name>
    <dbReference type="NCBI Taxonomy" id="547442"/>
    <lineage>
        <taxon>Eukaryota</taxon>
        <taxon>Viridiplantae</taxon>
        <taxon>Streptophyta</taxon>
        <taxon>Embryophyta</taxon>
        <taxon>Tracheophyta</taxon>
        <taxon>Spermatophyta</taxon>
        <taxon>Magnoliopsida</taxon>
        <taxon>Liliopsida</taxon>
        <taxon>Poales</taxon>
        <taxon>Poaceae</taxon>
        <taxon>PACMAD clade</taxon>
        <taxon>Panicoideae</taxon>
        <taxon>Andropogonodae</taxon>
        <taxon>Paspaleae</taxon>
        <taxon>Paspalinae</taxon>
        <taxon>Paspalum</taxon>
    </lineage>
</organism>